<dbReference type="GO" id="GO:0005351">
    <property type="term" value="F:carbohydrate:proton symporter activity"/>
    <property type="evidence" value="ECO:0007669"/>
    <property type="project" value="TreeGrafter"/>
</dbReference>
<feature type="transmembrane region" description="Helical" evidence="8">
    <location>
        <begin position="12"/>
        <end position="30"/>
    </location>
</feature>
<evidence type="ECO:0000256" key="3">
    <source>
        <dbReference type="ARBA" id="ARBA00022448"/>
    </source>
</evidence>
<dbReference type="Pfam" id="PF00083">
    <property type="entry name" value="Sugar_tr"/>
    <property type="match status" value="1"/>
</dbReference>
<feature type="transmembrane region" description="Helical" evidence="8">
    <location>
        <begin position="333"/>
        <end position="357"/>
    </location>
</feature>
<keyword evidence="5 8" id="KW-1133">Transmembrane helix</keyword>
<evidence type="ECO:0000256" key="5">
    <source>
        <dbReference type="ARBA" id="ARBA00022989"/>
    </source>
</evidence>
<evidence type="ECO:0000256" key="4">
    <source>
        <dbReference type="ARBA" id="ARBA00022692"/>
    </source>
</evidence>
<evidence type="ECO:0000313" key="11">
    <source>
        <dbReference type="Proteomes" id="UP000799772"/>
    </source>
</evidence>
<keyword evidence="11" id="KW-1185">Reference proteome</keyword>
<feature type="transmembrane region" description="Helical" evidence="8">
    <location>
        <begin position="111"/>
        <end position="131"/>
    </location>
</feature>
<feature type="transmembrane region" description="Helical" evidence="8">
    <location>
        <begin position="369"/>
        <end position="391"/>
    </location>
</feature>
<feature type="transmembrane region" description="Helical" evidence="8">
    <location>
        <begin position="431"/>
        <end position="451"/>
    </location>
</feature>
<dbReference type="PROSITE" id="PS50850">
    <property type="entry name" value="MFS"/>
    <property type="match status" value="1"/>
</dbReference>
<sequence>MARTYTAYNLRIILVLTLGSLTFGYAYSVISNTLGQPGFIQKFGLDGSTSYANAITGSVNGVFAAGGTFGALLTGWMCEARGRKETMRLGALITVVGSALQTGSVDIAMFLVSRGITGFGIGMLVVLIPIYQAEISPPNARGWLVGQHGSWIVSGYAIAGWVGVGTYYSSNLSFQWRFPISISCLPPLGLLACSPWVPESPRWLLTRDRVEDAWNIVRRLHGDPNDEEDTFARNEFYQMVQQVQVDSSAWAQTGNKGLFTKPSYRKRMWMGFFIQYSAQTTGAMVIYLYMVQLYQNLGETGGIPLILGAAYVTVAAMSNFLGAYLLDKVGRKPLLATGLTGCMICLSLVTAMVARFAGTTNKAGNGMGVFFVFSFIAFYGGGIDVVSYVYCSEIFPTHIRSQGMAWAIVGTFLSTLVYVEAAPTALANIQWRYYLVFICLTLVNIIILWFWCPETKNLSLEEINERFGDEVVVHLADVNAKHEGIPLEQFTGMPREQRESSGK</sequence>
<keyword evidence="6 8" id="KW-0472">Membrane</keyword>
<dbReference type="GO" id="GO:0016020">
    <property type="term" value="C:membrane"/>
    <property type="evidence" value="ECO:0007669"/>
    <property type="project" value="UniProtKB-SubCell"/>
</dbReference>
<dbReference type="SUPFAM" id="SSF103473">
    <property type="entry name" value="MFS general substrate transporter"/>
    <property type="match status" value="1"/>
</dbReference>
<dbReference type="OrthoDB" id="6612291at2759"/>
<dbReference type="EMBL" id="ML978134">
    <property type="protein sequence ID" value="KAF2094392.1"/>
    <property type="molecule type" value="Genomic_DNA"/>
</dbReference>
<keyword evidence="3 7" id="KW-0813">Transport</keyword>
<feature type="transmembrane region" description="Helical" evidence="8">
    <location>
        <begin position="143"/>
        <end position="164"/>
    </location>
</feature>
<comment type="subcellular location">
    <subcellularLocation>
        <location evidence="1">Membrane</location>
        <topology evidence="1">Multi-pass membrane protein</topology>
    </subcellularLocation>
</comment>
<dbReference type="FunFam" id="1.20.1250.20:FF:000134">
    <property type="entry name" value="MFS sugar transporter protein"/>
    <property type="match status" value="1"/>
</dbReference>
<evidence type="ECO:0000259" key="9">
    <source>
        <dbReference type="PROSITE" id="PS50850"/>
    </source>
</evidence>
<dbReference type="Proteomes" id="UP000799772">
    <property type="component" value="Unassembled WGS sequence"/>
</dbReference>
<dbReference type="InterPro" id="IPR005828">
    <property type="entry name" value="MFS_sugar_transport-like"/>
</dbReference>
<feature type="transmembrane region" description="Helical" evidence="8">
    <location>
        <begin position="302"/>
        <end position="326"/>
    </location>
</feature>
<dbReference type="AlphaFoldDB" id="A0A9P4M4L0"/>
<feature type="transmembrane region" description="Helical" evidence="8">
    <location>
        <begin position="50"/>
        <end position="74"/>
    </location>
</feature>
<comment type="caution">
    <text evidence="10">The sequence shown here is derived from an EMBL/GenBank/DDBJ whole genome shotgun (WGS) entry which is preliminary data.</text>
</comment>
<evidence type="ECO:0000256" key="7">
    <source>
        <dbReference type="RuleBase" id="RU003346"/>
    </source>
</evidence>
<evidence type="ECO:0000256" key="1">
    <source>
        <dbReference type="ARBA" id="ARBA00004141"/>
    </source>
</evidence>
<keyword evidence="4 8" id="KW-0812">Transmembrane</keyword>
<accession>A0A9P4M4L0</accession>
<dbReference type="NCBIfam" id="TIGR00879">
    <property type="entry name" value="SP"/>
    <property type="match status" value="1"/>
</dbReference>
<dbReference type="PRINTS" id="PR00171">
    <property type="entry name" value="SUGRTRNSPORT"/>
</dbReference>
<comment type="similarity">
    <text evidence="2 7">Belongs to the major facilitator superfamily. Sugar transporter (TC 2.A.1.1) family.</text>
</comment>
<organism evidence="10 11">
    <name type="scientific">Rhizodiscina lignyota</name>
    <dbReference type="NCBI Taxonomy" id="1504668"/>
    <lineage>
        <taxon>Eukaryota</taxon>
        <taxon>Fungi</taxon>
        <taxon>Dikarya</taxon>
        <taxon>Ascomycota</taxon>
        <taxon>Pezizomycotina</taxon>
        <taxon>Dothideomycetes</taxon>
        <taxon>Pleosporomycetidae</taxon>
        <taxon>Aulographales</taxon>
        <taxon>Rhizodiscinaceae</taxon>
        <taxon>Rhizodiscina</taxon>
    </lineage>
</organism>
<dbReference type="PROSITE" id="PS00217">
    <property type="entry name" value="SUGAR_TRANSPORT_2"/>
    <property type="match status" value="1"/>
</dbReference>
<dbReference type="PANTHER" id="PTHR48022:SF11">
    <property type="entry name" value="MONOSACCHARIDE TRANSPORTER (HXT8), PUTATIVE (AFU_ORTHOLOGUE AFUA_2G08120)-RELATED"/>
    <property type="match status" value="1"/>
</dbReference>
<dbReference type="PANTHER" id="PTHR48022">
    <property type="entry name" value="PLASTIDIC GLUCOSE TRANSPORTER 4"/>
    <property type="match status" value="1"/>
</dbReference>
<feature type="transmembrane region" description="Helical" evidence="8">
    <location>
        <begin position="403"/>
        <end position="419"/>
    </location>
</feature>
<reference evidence="10" key="1">
    <citation type="journal article" date="2020" name="Stud. Mycol.">
        <title>101 Dothideomycetes genomes: a test case for predicting lifestyles and emergence of pathogens.</title>
        <authorList>
            <person name="Haridas S."/>
            <person name="Albert R."/>
            <person name="Binder M."/>
            <person name="Bloem J."/>
            <person name="Labutti K."/>
            <person name="Salamov A."/>
            <person name="Andreopoulos B."/>
            <person name="Baker S."/>
            <person name="Barry K."/>
            <person name="Bills G."/>
            <person name="Bluhm B."/>
            <person name="Cannon C."/>
            <person name="Castanera R."/>
            <person name="Culley D."/>
            <person name="Daum C."/>
            <person name="Ezra D."/>
            <person name="Gonzalez J."/>
            <person name="Henrissat B."/>
            <person name="Kuo A."/>
            <person name="Liang C."/>
            <person name="Lipzen A."/>
            <person name="Lutzoni F."/>
            <person name="Magnuson J."/>
            <person name="Mondo S."/>
            <person name="Nolan M."/>
            <person name="Ohm R."/>
            <person name="Pangilinan J."/>
            <person name="Park H.-J."/>
            <person name="Ramirez L."/>
            <person name="Alfaro M."/>
            <person name="Sun H."/>
            <person name="Tritt A."/>
            <person name="Yoshinaga Y."/>
            <person name="Zwiers L.-H."/>
            <person name="Turgeon B."/>
            <person name="Goodwin S."/>
            <person name="Spatafora J."/>
            <person name="Crous P."/>
            <person name="Grigoriev I."/>
        </authorList>
    </citation>
    <scope>NUCLEOTIDE SEQUENCE</scope>
    <source>
        <strain evidence="10">CBS 133067</strain>
    </source>
</reference>
<dbReference type="InterPro" id="IPR050360">
    <property type="entry name" value="MFS_Sugar_Transporters"/>
</dbReference>
<proteinExistence type="inferred from homology"/>
<dbReference type="PROSITE" id="PS00216">
    <property type="entry name" value="SUGAR_TRANSPORT_1"/>
    <property type="match status" value="1"/>
</dbReference>
<dbReference type="InterPro" id="IPR036259">
    <property type="entry name" value="MFS_trans_sf"/>
</dbReference>
<dbReference type="InterPro" id="IPR003663">
    <property type="entry name" value="Sugar/inositol_transpt"/>
</dbReference>
<dbReference type="InterPro" id="IPR005829">
    <property type="entry name" value="Sugar_transporter_CS"/>
</dbReference>
<dbReference type="Gene3D" id="1.20.1250.20">
    <property type="entry name" value="MFS general substrate transporter like domains"/>
    <property type="match status" value="1"/>
</dbReference>
<name>A0A9P4M4L0_9PEZI</name>
<evidence type="ECO:0000256" key="2">
    <source>
        <dbReference type="ARBA" id="ARBA00010992"/>
    </source>
</evidence>
<protein>
    <submittedName>
        <fullName evidence="10">General substrate transporter</fullName>
    </submittedName>
</protein>
<gene>
    <name evidence="10" type="ORF">NA57DRAFT_46199</name>
</gene>
<feature type="transmembrane region" description="Helical" evidence="8">
    <location>
        <begin position="269"/>
        <end position="290"/>
    </location>
</feature>
<feature type="domain" description="Major facilitator superfamily (MFS) profile" evidence="9">
    <location>
        <begin position="12"/>
        <end position="456"/>
    </location>
</feature>
<dbReference type="InterPro" id="IPR020846">
    <property type="entry name" value="MFS_dom"/>
</dbReference>
<evidence type="ECO:0000313" key="10">
    <source>
        <dbReference type="EMBL" id="KAF2094392.1"/>
    </source>
</evidence>
<evidence type="ECO:0000256" key="6">
    <source>
        <dbReference type="ARBA" id="ARBA00023136"/>
    </source>
</evidence>
<evidence type="ECO:0000256" key="8">
    <source>
        <dbReference type="SAM" id="Phobius"/>
    </source>
</evidence>